<evidence type="ECO:0000313" key="3">
    <source>
        <dbReference type="Proteomes" id="UP000194360"/>
    </source>
</evidence>
<protein>
    <recommendedName>
        <fullName evidence="4">Protein involved in sporulation</fullName>
    </recommendedName>
</protein>
<dbReference type="AlphaFoldDB" id="A0A1Y2MWG2"/>
<dbReference type="EMBL" id="MIGB01000018">
    <property type="protein sequence ID" value="OSY39309.1"/>
    <property type="molecule type" value="Genomic_DNA"/>
</dbReference>
<proteinExistence type="predicted"/>
<evidence type="ECO:0008006" key="4">
    <source>
        <dbReference type="Google" id="ProtNLM"/>
    </source>
</evidence>
<name>A0A1Y2MWG2_PSEAH</name>
<comment type="caution">
    <text evidence="2">The sequence shown here is derived from an EMBL/GenBank/DDBJ whole genome shotgun (WGS) entry which is preliminary data.</text>
</comment>
<dbReference type="Proteomes" id="UP000194360">
    <property type="component" value="Unassembled WGS sequence"/>
</dbReference>
<dbReference type="RefSeq" id="WP_085913781.1">
    <property type="nucleotide sequence ID" value="NZ_AP018920.1"/>
</dbReference>
<evidence type="ECO:0000256" key="1">
    <source>
        <dbReference type="SAM" id="MobiDB-lite"/>
    </source>
</evidence>
<gene>
    <name evidence="2" type="ORF">BG845_03583</name>
</gene>
<sequence>MGANDALRAARLSRPSPALDGEPMSRGELADAANAHLWQTTHTRYALDAHTIARYERGVVRWPSAAYRSALRAVLDVSSDAQLGFRPTRRGRAGAGLPGPNDNVQPADVSLDRRDVLRTGIAGLAAAVIGGGLGQSSPADYRRVLEHLQQLDRAQGSDRALAGVLGALTSINTALRASQGADRTTLLGIAARSAEFVGFLYRDLGDRVRSLHWHDRAMEWAQQGDDVAMQSYVLLRKAQAAYDQRDARRMLDLTVAADRGKAALGRGLRAEIHQQRARGEAMLGATDRDVRRRLDVAREELSGAAGQQAPDEPGAHYSEKLLTLQTAVCLTEAGRPAEAVVLYQRILAGGVASARDDAYFRILLSTSLALSGEPDEAARTACGALPVAVATHSRRSIAEARSLLGTLQPWRQRSQVRALEDALRTATQPSPS</sequence>
<reference evidence="2 3" key="1">
    <citation type="submission" date="2016-09" db="EMBL/GenBank/DDBJ databases">
        <title>Pseudonocardia autotrophica DSM535, a candidate organism with high potential of specific P450 cytochromes.</title>
        <authorList>
            <person name="Grumaz C."/>
            <person name="Vainshtein Y."/>
            <person name="Kirstahler P."/>
            <person name="Sohn K."/>
        </authorList>
    </citation>
    <scope>NUCLEOTIDE SEQUENCE [LARGE SCALE GENOMIC DNA]</scope>
    <source>
        <strain evidence="2 3">DSM 535</strain>
    </source>
</reference>
<feature type="region of interest" description="Disordered" evidence="1">
    <location>
        <begin position="1"/>
        <end position="25"/>
    </location>
</feature>
<dbReference type="STRING" id="2074.BG845_03583"/>
<evidence type="ECO:0000313" key="2">
    <source>
        <dbReference type="EMBL" id="OSY39309.1"/>
    </source>
</evidence>
<dbReference type="OrthoDB" id="3576777at2"/>
<accession>A0A1Y2MWG2</accession>
<organism evidence="2 3">
    <name type="scientific">Pseudonocardia autotrophica</name>
    <name type="common">Amycolata autotrophica</name>
    <name type="synonym">Nocardia autotrophica</name>
    <dbReference type="NCBI Taxonomy" id="2074"/>
    <lineage>
        <taxon>Bacteria</taxon>
        <taxon>Bacillati</taxon>
        <taxon>Actinomycetota</taxon>
        <taxon>Actinomycetes</taxon>
        <taxon>Pseudonocardiales</taxon>
        <taxon>Pseudonocardiaceae</taxon>
        <taxon>Pseudonocardia</taxon>
    </lineage>
</organism>
<keyword evidence="3" id="KW-1185">Reference proteome</keyword>